<dbReference type="Pfam" id="PF01497">
    <property type="entry name" value="Peripla_BP_2"/>
    <property type="match status" value="1"/>
</dbReference>
<dbReference type="Proteomes" id="UP000072421">
    <property type="component" value="Chromosome"/>
</dbReference>
<dbReference type="AlphaFoldDB" id="A0A127PH05"/>
<feature type="signal peptide" evidence="2">
    <location>
        <begin position="1"/>
        <end position="30"/>
    </location>
</feature>
<sequence length="304" mass="32419">MQRPDRNNPLRDWPAVMMAAAAIALSPASAASAQAVTVHDDTQHAVVLRHPAHRIVSLAPHATELLFAAGAGAYVVGVSDYSDYPPAARQIASMGSSSALDIERIVALKPDLVVAWSSGNSASQIARLRAIGIPVFESEPRQLEAIASSLLRLSQLAGTEDSGAAAAAAFKARLAQLDATYRQRPPVRVFYQIWKKPLMTLNDSHMVSSVIALCGGENVFGKLPQLAPTVSTEAVLQADPEVIFAADGGSSPSASWRRFPKLTAVAANNLFTLTPNWMSRPGPRILDGAAELCQKLDLARSRRR</sequence>
<evidence type="ECO:0000256" key="2">
    <source>
        <dbReference type="SAM" id="SignalP"/>
    </source>
</evidence>
<organism evidence="4">
    <name type="scientific">Collimonas fungivorans</name>
    <dbReference type="NCBI Taxonomy" id="158899"/>
    <lineage>
        <taxon>Bacteria</taxon>
        <taxon>Pseudomonadati</taxon>
        <taxon>Pseudomonadota</taxon>
        <taxon>Betaproteobacteria</taxon>
        <taxon>Burkholderiales</taxon>
        <taxon>Oxalobacteraceae</taxon>
        <taxon>Collimonas</taxon>
    </lineage>
</organism>
<protein>
    <submittedName>
        <fullName evidence="4">Periplasmic binding family protein</fullName>
    </submittedName>
</protein>
<dbReference type="CDD" id="cd01144">
    <property type="entry name" value="BtuF"/>
    <property type="match status" value="1"/>
</dbReference>
<name>A0A127PH05_9BURK</name>
<reference evidence="4 5" key="1">
    <citation type="submission" date="2015-11" db="EMBL/GenBank/DDBJ databases">
        <title>Exploring the genomic traits of fungus-feeding bacterial genus Collimonas.</title>
        <authorList>
            <person name="Song C."/>
            <person name="Schmidt R."/>
            <person name="de Jager V."/>
            <person name="Krzyzanowska D."/>
            <person name="Jongedijk E."/>
            <person name="Cankar K."/>
            <person name="Beekwilder J."/>
            <person name="van Veen A."/>
            <person name="de Boer W."/>
            <person name="van Veen J.A."/>
            <person name="Garbeva P."/>
        </authorList>
    </citation>
    <scope>NUCLEOTIDE SEQUENCE [LARGE SCALE GENOMIC DNA]</scope>
    <source>
        <strain evidence="4 5">Ter6</strain>
    </source>
</reference>
<dbReference type="PANTHER" id="PTHR30535:SF34">
    <property type="entry name" value="MOLYBDATE-BINDING PROTEIN MOLA"/>
    <property type="match status" value="1"/>
</dbReference>
<evidence type="ECO:0000313" key="4">
    <source>
        <dbReference type="EMBL" id="AMO96904.1"/>
    </source>
</evidence>
<dbReference type="InterPro" id="IPR002491">
    <property type="entry name" value="ABC_transptr_periplasmic_BD"/>
</dbReference>
<evidence type="ECO:0000259" key="3">
    <source>
        <dbReference type="PROSITE" id="PS50983"/>
    </source>
</evidence>
<dbReference type="SUPFAM" id="SSF53807">
    <property type="entry name" value="Helical backbone' metal receptor"/>
    <property type="match status" value="1"/>
</dbReference>
<dbReference type="PATRIC" id="fig|158899.10.peg.4268"/>
<dbReference type="RefSeq" id="WP_082814885.1">
    <property type="nucleotide sequence ID" value="NZ_CP013232.1"/>
</dbReference>
<dbReference type="Gene3D" id="3.40.50.1980">
    <property type="entry name" value="Nitrogenase molybdenum iron protein domain"/>
    <property type="match status" value="2"/>
</dbReference>
<keyword evidence="1 2" id="KW-0732">Signal</keyword>
<dbReference type="EMBL" id="CP013232">
    <property type="protein sequence ID" value="AMO96904.1"/>
    <property type="molecule type" value="Genomic_DNA"/>
</dbReference>
<dbReference type="InterPro" id="IPR054828">
    <property type="entry name" value="Vit_B12_bind_prot"/>
</dbReference>
<dbReference type="PANTHER" id="PTHR30535">
    <property type="entry name" value="VITAMIN B12-BINDING PROTEIN"/>
    <property type="match status" value="1"/>
</dbReference>
<evidence type="ECO:0000256" key="1">
    <source>
        <dbReference type="ARBA" id="ARBA00022729"/>
    </source>
</evidence>
<proteinExistence type="predicted"/>
<feature type="domain" description="Fe/B12 periplasmic-binding" evidence="3">
    <location>
        <begin position="54"/>
        <end position="300"/>
    </location>
</feature>
<dbReference type="PROSITE" id="PS50983">
    <property type="entry name" value="FE_B12_PBP"/>
    <property type="match status" value="1"/>
</dbReference>
<gene>
    <name evidence="4" type="ORF">CFter6_4308</name>
</gene>
<evidence type="ECO:0000313" key="5">
    <source>
        <dbReference type="Proteomes" id="UP000072421"/>
    </source>
</evidence>
<dbReference type="NCBIfam" id="NF038402">
    <property type="entry name" value="TroA_like"/>
    <property type="match status" value="1"/>
</dbReference>
<accession>A0A127PH05</accession>
<feature type="chain" id="PRO_5007277006" evidence="2">
    <location>
        <begin position="31"/>
        <end position="304"/>
    </location>
</feature>
<dbReference type="InterPro" id="IPR050902">
    <property type="entry name" value="ABC_Transporter_SBP"/>
</dbReference>
<dbReference type="OrthoDB" id="6495095at2"/>